<dbReference type="EMBL" id="CP101717">
    <property type="protein sequence ID" value="WLD58185.1"/>
    <property type="molecule type" value="Genomic_DNA"/>
</dbReference>
<keyword evidence="1" id="KW-0812">Transmembrane</keyword>
<feature type="transmembrane region" description="Helical" evidence="1">
    <location>
        <begin position="16"/>
        <end position="39"/>
    </location>
</feature>
<dbReference type="AlphaFoldDB" id="A0AB38YH71"/>
<evidence type="ECO:0000313" key="2">
    <source>
        <dbReference type="EMBL" id="WLD58185.1"/>
    </source>
</evidence>
<keyword evidence="1" id="KW-1133">Transmembrane helix</keyword>
<evidence type="ECO:0000256" key="1">
    <source>
        <dbReference type="SAM" id="Phobius"/>
    </source>
</evidence>
<name>A0AB38YH71_9GAMM</name>
<evidence type="ECO:0008006" key="3">
    <source>
        <dbReference type="Google" id="ProtNLM"/>
    </source>
</evidence>
<proteinExistence type="predicted"/>
<accession>A0AB38YH71</accession>
<sequence length="213" mass="23330">MKQPGIQTHQLRTRKTLIFLAALFVAPIAIVVIALQLGWLDGGVPTSHRGQRLTPPVALIELGISLDHAIGSLHMLTARDVATAWWLVYILPSQCDTACRLTQNIMVEVTQNNGSVTEHQPAVKRLILLPDTHTNAASIVASQTDATHYAPARRTAINFALSNAIKEQNLSDAGHLYLMNPSGQILLFYAAAMNEEEAIKRADDVRSDLARLR</sequence>
<protein>
    <recommendedName>
        <fullName evidence="3">SCO family protein</fullName>
    </recommendedName>
</protein>
<organism evidence="2">
    <name type="scientific">Salinispirillum sp. LH 10-3-1</name>
    <dbReference type="NCBI Taxonomy" id="2952525"/>
    <lineage>
        <taxon>Bacteria</taxon>
        <taxon>Pseudomonadati</taxon>
        <taxon>Pseudomonadota</taxon>
        <taxon>Gammaproteobacteria</taxon>
        <taxon>Oceanospirillales</taxon>
        <taxon>Saccharospirillaceae</taxon>
        <taxon>Salinispirillum</taxon>
    </lineage>
</organism>
<gene>
    <name evidence="2" type="ORF">NFC81_15950</name>
</gene>
<reference evidence="2" key="1">
    <citation type="submission" date="2022-07" db="EMBL/GenBank/DDBJ databases">
        <title>Complete genome sequence of Salinispirillum sp. LH10-3-1 capable of multiple carbohydrate inversion isolated from a soda lake.</title>
        <authorList>
            <person name="Liu J."/>
            <person name="Zhai Y."/>
            <person name="Zhang H."/>
            <person name="Yang H."/>
            <person name="Qu J."/>
            <person name="Li J."/>
        </authorList>
    </citation>
    <scope>NUCLEOTIDE SEQUENCE</scope>
    <source>
        <strain evidence="2">LH 10-3-1</strain>
    </source>
</reference>
<dbReference type="RefSeq" id="WP_304995472.1">
    <property type="nucleotide sequence ID" value="NZ_CP101717.1"/>
</dbReference>
<keyword evidence="1" id="KW-0472">Membrane</keyword>